<dbReference type="EMBL" id="NESP01000001">
    <property type="protein sequence ID" value="PUE59349.1"/>
    <property type="molecule type" value="Genomic_DNA"/>
</dbReference>
<evidence type="ECO:0008006" key="3">
    <source>
        <dbReference type="Google" id="ProtNLM"/>
    </source>
</evidence>
<organism evidence="1 2">
    <name type="scientific">Limnohabitans curvus</name>
    <dbReference type="NCBI Taxonomy" id="323423"/>
    <lineage>
        <taxon>Bacteria</taxon>
        <taxon>Pseudomonadati</taxon>
        <taxon>Pseudomonadota</taxon>
        <taxon>Betaproteobacteria</taxon>
        <taxon>Burkholderiales</taxon>
        <taxon>Comamonadaceae</taxon>
        <taxon>Limnohabitans</taxon>
    </lineage>
</organism>
<sequence length="221" mass="24836">MNAIAEIKKMWQIFSVEPSSVLELRAIWPKGHAGAKRTQFHHFRVHEFKDVKACQASFEEMALALNATGYNIYIVMNPINREFAGSCASDADIRVRQLLLIDIDRKGDTSVPASQMELNAAHLLSSEVRAFLETQNWQTPFEVMSGNGYHLYYPLSNLPCTDKTKNVIQCTLKNLASRFDNAVVAIDTVVYNASRITKVPGTIARKGVESQDRPYRMAVVL</sequence>
<evidence type="ECO:0000313" key="1">
    <source>
        <dbReference type="EMBL" id="PUE59349.1"/>
    </source>
</evidence>
<proteinExistence type="predicted"/>
<keyword evidence="2" id="KW-1185">Reference proteome</keyword>
<accession>A0A315EQ43</accession>
<dbReference type="AlphaFoldDB" id="A0A315EQ43"/>
<name>A0A315EQ43_9BURK</name>
<dbReference type="Proteomes" id="UP000251341">
    <property type="component" value="Unassembled WGS sequence"/>
</dbReference>
<evidence type="ECO:0000313" key="2">
    <source>
        <dbReference type="Proteomes" id="UP000251341"/>
    </source>
</evidence>
<comment type="caution">
    <text evidence="1">The sequence shown here is derived from an EMBL/GenBank/DDBJ whole genome shotgun (WGS) entry which is preliminary data.</text>
</comment>
<reference evidence="1 2" key="1">
    <citation type="submission" date="2017-04" db="EMBL/GenBank/DDBJ databases">
        <title>Unexpected and diverse lifestyles within the genus Limnohabitans.</title>
        <authorList>
            <person name="Kasalicky V."/>
            <person name="Mehrshad M."/>
            <person name="Andrei S.-A."/>
            <person name="Salcher M."/>
            <person name="Kratochvilova H."/>
            <person name="Simek K."/>
            <person name="Ghai R."/>
        </authorList>
    </citation>
    <scope>NUCLEOTIDE SEQUENCE [LARGE SCALE GENOMIC DNA]</scope>
    <source>
        <strain evidence="1 2">MWH-C5</strain>
    </source>
</reference>
<dbReference type="RefSeq" id="WP_108402041.1">
    <property type="nucleotide sequence ID" value="NZ_NESP01000001.1"/>
</dbReference>
<gene>
    <name evidence="1" type="ORF">B9Z44_07070</name>
</gene>
<protein>
    <recommendedName>
        <fullName evidence="3">DNA primase</fullName>
    </recommendedName>
</protein>